<feature type="transmembrane region" description="Helical" evidence="5">
    <location>
        <begin position="6"/>
        <end position="35"/>
    </location>
</feature>
<dbReference type="AlphaFoldDB" id="A0A1J5P3U6"/>
<organism evidence="6">
    <name type="scientific">mine drainage metagenome</name>
    <dbReference type="NCBI Taxonomy" id="410659"/>
    <lineage>
        <taxon>unclassified sequences</taxon>
        <taxon>metagenomes</taxon>
        <taxon>ecological metagenomes</taxon>
    </lineage>
</organism>
<keyword evidence="3 5" id="KW-0472">Membrane</keyword>
<gene>
    <name evidence="6" type="primary">virB6</name>
    <name evidence="6" type="ORF">GALL_525930</name>
</gene>
<proteinExistence type="predicted"/>
<dbReference type="InterPro" id="IPR007688">
    <property type="entry name" value="Conjugal_tfr_TrbL/VirB6"/>
</dbReference>
<keyword evidence="2 5" id="KW-1133">Transmembrane helix</keyword>
<dbReference type="Pfam" id="PF04610">
    <property type="entry name" value="TrbL"/>
    <property type="match status" value="1"/>
</dbReference>
<protein>
    <submittedName>
        <fullName evidence="6">Type IV secretion system protein VirB6</fullName>
    </submittedName>
</protein>
<keyword evidence="1 5" id="KW-0812">Transmembrane</keyword>
<evidence type="ECO:0000313" key="6">
    <source>
        <dbReference type="EMBL" id="OIQ65846.1"/>
    </source>
</evidence>
<evidence type="ECO:0000256" key="4">
    <source>
        <dbReference type="SAM" id="MobiDB-lite"/>
    </source>
</evidence>
<evidence type="ECO:0000256" key="5">
    <source>
        <dbReference type="SAM" id="Phobius"/>
    </source>
</evidence>
<feature type="transmembrane region" description="Helical" evidence="5">
    <location>
        <begin position="47"/>
        <end position="74"/>
    </location>
</feature>
<dbReference type="GO" id="GO:0030255">
    <property type="term" value="P:protein secretion by the type IV secretion system"/>
    <property type="evidence" value="ECO:0007669"/>
    <property type="project" value="InterPro"/>
</dbReference>
<feature type="transmembrane region" description="Helical" evidence="5">
    <location>
        <begin position="94"/>
        <end position="117"/>
    </location>
</feature>
<evidence type="ECO:0000256" key="1">
    <source>
        <dbReference type="ARBA" id="ARBA00022692"/>
    </source>
</evidence>
<accession>A0A1J5P3U6</accession>
<sequence length="187" mass="18619">MNALFLVIVGLLFAAIGVFVVISAQLMLAVMLIVGPVAVTATLNEKLSFLFTAWIKSTITAALIQMLAVIVIAVTSNAMQDAMPSNYETVSSMGAVMGVIFIGIVGVAFMAGVPGIAASLAGGGVQLGAIAADAQIRGGKMLTRATVGGGGSTGRTAAGGSTLSKPSSGEKMGNAAAGLFNRLRGLS</sequence>
<evidence type="ECO:0000256" key="2">
    <source>
        <dbReference type="ARBA" id="ARBA00022989"/>
    </source>
</evidence>
<dbReference type="EMBL" id="MLJW01007019">
    <property type="protein sequence ID" value="OIQ65846.1"/>
    <property type="molecule type" value="Genomic_DNA"/>
</dbReference>
<name>A0A1J5P3U6_9ZZZZ</name>
<evidence type="ECO:0000256" key="3">
    <source>
        <dbReference type="ARBA" id="ARBA00023136"/>
    </source>
</evidence>
<reference evidence="6" key="1">
    <citation type="submission" date="2016-10" db="EMBL/GenBank/DDBJ databases">
        <title>Sequence of Gallionella enrichment culture.</title>
        <authorList>
            <person name="Poehlein A."/>
            <person name="Muehling M."/>
            <person name="Daniel R."/>
        </authorList>
    </citation>
    <scope>NUCLEOTIDE SEQUENCE</scope>
</reference>
<feature type="region of interest" description="Disordered" evidence="4">
    <location>
        <begin position="148"/>
        <end position="170"/>
    </location>
</feature>
<comment type="caution">
    <text evidence="6">The sequence shown here is derived from an EMBL/GenBank/DDBJ whole genome shotgun (WGS) entry which is preliminary data.</text>
</comment>